<accession>A0A1P8EIS8</accession>
<evidence type="ECO:0000313" key="4">
    <source>
        <dbReference type="Proteomes" id="UP000185674"/>
    </source>
</evidence>
<dbReference type="AlphaFoldDB" id="A0A1P8EIS8"/>
<protein>
    <submittedName>
        <fullName evidence="2">Uncharacterized protein</fullName>
    </submittedName>
</protein>
<dbReference type="Proteomes" id="UP000185674">
    <property type="component" value="Chromosome"/>
</dbReference>
<dbReference type="Pfam" id="PF26624">
    <property type="entry name" value="DUF8200"/>
    <property type="match status" value="1"/>
</dbReference>
<gene>
    <name evidence="2" type="ORF">BEN76_08780</name>
    <name evidence="3" type="ORF">RHP80_15450</name>
</gene>
<feature type="chain" id="PRO_5043148474" evidence="1">
    <location>
        <begin position="20"/>
        <end position="104"/>
    </location>
</feature>
<dbReference type="KEGG" id="asol:BEN76_08780"/>
<dbReference type="Proteomes" id="UP001256400">
    <property type="component" value="Chromosome"/>
</dbReference>
<evidence type="ECO:0000313" key="2">
    <source>
        <dbReference type="EMBL" id="APV36105.1"/>
    </source>
</evidence>
<reference evidence="3" key="2">
    <citation type="submission" date="2023-09" db="EMBL/GenBank/DDBJ databases">
        <title>Acinetobacter soli.</title>
        <authorList>
            <person name="Kim B."/>
            <person name="Kim D."/>
            <person name="Park D."/>
        </authorList>
    </citation>
    <scope>NUCLEOTIDE SEQUENCE</scope>
    <source>
        <strain evidence="3">2023.05</strain>
    </source>
</reference>
<feature type="signal peptide" evidence="1">
    <location>
        <begin position="1"/>
        <end position="19"/>
    </location>
</feature>
<reference evidence="2 4" key="1">
    <citation type="submission" date="2016-08" db="EMBL/GenBank/DDBJ databases">
        <title>Complete genome sequence of Acinetobacter baylyi strain GFJ2.</title>
        <authorList>
            <person name="Tabata M."/>
            <person name="Kuboki S."/>
            <person name="Gibu N."/>
            <person name="Kinouchi Y."/>
            <person name="Vangnai A."/>
            <person name="Kasai D."/>
            <person name="Fukuda M."/>
        </authorList>
    </citation>
    <scope>NUCLEOTIDE SEQUENCE [LARGE SCALE GENOMIC DNA]</scope>
    <source>
        <strain evidence="2 4">GFJ2</strain>
    </source>
</reference>
<name>A0A1P8EIS8_9GAMM</name>
<proteinExistence type="predicted"/>
<dbReference type="eggNOG" id="ENOG5033ZWK">
    <property type="taxonomic scope" value="Bacteria"/>
</dbReference>
<dbReference type="EMBL" id="CP016896">
    <property type="protein sequence ID" value="APV36105.1"/>
    <property type="molecule type" value="Genomic_DNA"/>
</dbReference>
<dbReference type="InterPro" id="IPR058513">
    <property type="entry name" value="DUF8200"/>
</dbReference>
<dbReference type="RefSeq" id="WP_004946000.1">
    <property type="nucleotide sequence ID" value="NZ_BHGE01000003.1"/>
</dbReference>
<keyword evidence="1" id="KW-0732">Signal</keyword>
<sequence>MKKFLLCCAVLFGTQHALAANTTWSAGSTYKGTVTVPIESGPNVVWKCNGKACSMSGPWGDELSLDSCQSLVMRVGKISYYKNSAGKVWNAQSPELAACNKAAR</sequence>
<dbReference type="EMBL" id="CP134206">
    <property type="protein sequence ID" value="WND05550.1"/>
    <property type="molecule type" value="Genomic_DNA"/>
</dbReference>
<evidence type="ECO:0000256" key="1">
    <source>
        <dbReference type="SAM" id="SignalP"/>
    </source>
</evidence>
<organism evidence="2 4">
    <name type="scientific">Acinetobacter soli</name>
    <dbReference type="NCBI Taxonomy" id="487316"/>
    <lineage>
        <taxon>Bacteria</taxon>
        <taxon>Pseudomonadati</taxon>
        <taxon>Pseudomonadota</taxon>
        <taxon>Gammaproteobacteria</taxon>
        <taxon>Moraxellales</taxon>
        <taxon>Moraxellaceae</taxon>
        <taxon>Acinetobacter</taxon>
    </lineage>
</organism>
<evidence type="ECO:0000313" key="3">
    <source>
        <dbReference type="EMBL" id="WND05550.1"/>
    </source>
</evidence>